<name>A0ABP0TK61_9BRYO</name>
<reference evidence="3" key="1">
    <citation type="submission" date="2024-02" db="EMBL/GenBank/DDBJ databases">
        <authorList>
            <consortium name="ELIXIR-Norway"/>
            <consortium name="Elixir Norway"/>
        </authorList>
    </citation>
    <scope>NUCLEOTIDE SEQUENCE</scope>
</reference>
<feature type="compositionally biased region" description="Basic and acidic residues" evidence="1">
    <location>
        <begin position="204"/>
        <end position="236"/>
    </location>
</feature>
<feature type="region of interest" description="Disordered" evidence="1">
    <location>
        <begin position="2533"/>
        <end position="2621"/>
    </location>
</feature>
<dbReference type="InterPro" id="IPR028107">
    <property type="entry name" value="Spatacsin_C_dom"/>
</dbReference>
<feature type="compositionally biased region" description="Polar residues" evidence="1">
    <location>
        <begin position="2503"/>
        <end position="2516"/>
    </location>
</feature>
<evidence type="ECO:0000256" key="1">
    <source>
        <dbReference type="SAM" id="MobiDB-lite"/>
    </source>
</evidence>
<feature type="region of interest" description="Disordered" evidence="1">
    <location>
        <begin position="60"/>
        <end position="109"/>
    </location>
</feature>
<dbReference type="Proteomes" id="UP001497512">
    <property type="component" value="Chromosome 12"/>
</dbReference>
<feature type="compositionally biased region" description="Basic residues" evidence="1">
    <location>
        <begin position="2573"/>
        <end position="2582"/>
    </location>
</feature>
<dbReference type="InterPro" id="IPR028103">
    <property type="entry name" value="Spatacsin"/>
</dbReference>
<proteinExistence type="predicted"/>
<evidence type="ECO:0000313" key="4">
    <source>
        <dbReference type="Proteomes" id="UP001497512"/>
    </source>
</evidence>
<dbReference type="EMBL" id="OZ019904">
    <property type="protein sequence ID" value="CAK9198543.1"/>
    <property type="molecule type" value="Genomic_DNA"/>
</dbReference>
<dbReference type="PANTHER" id="PTHR13650:SF0">
    <property type="entry name" value="SPATACSIN"/>
    <property type="match status" value="1"/>
</dbReference>
<gene>
    <name evidence="3" type="ORF">CSSPTR1EN2_LOCUS4489</name>
</gene>
<dbReference type="PANTHER" id="PTHR13650">
    <property type="entry name" value="SPATACSIN"/>
    <property type="match status" value="1"/>
</dbReference>
<sequence length="3231" mass="353117">MAPPDGGLALLKLHDWANSPISISLFRSASLSPSRSRLMLLSRTNHALLVPLHALHSNSSNNAGGSLPSAPTPAPPQVSSPCSISPSSFSTADVGATSSMSPDPGGGKLESPSLVFPHLSGVDCFAWACSGDGYAANRGTGTFRELLLVAGDEGIFIHCFCHHGEEFKAATTSEIKSPISEKLRENEQSKGRWRNWGGPGRTGFEAKAKGDYDDEIAKPQPDAEEKASRGKCKLDFGESEGESELKDGDRGIGFQSFAIDVELENDVDGLRFQFSKHHFWPSSAEVVSFCIAKDSPSFSNLIWFAKDGADGGSEQKNPSNPGDLEQAYCVSDILSGTSHSLVALVITKRLPATMSVDGFKLPSKSQDEEVNKLGEVCKDYRVESSDKQRKRWRDCSDISVSIASVSDWGMKWVSRINFDAADLVQTGLWADFELANELFLGLKDHRFLFLWAALSGQLVACIDVLQYCGLGFTGLQISQEDLITKSGTDEIQRGVGAQMESRTRDGPKKNKHQFMQLAVTADCLLVAITDTKGLVYLVSMDNYLTSRPLPSSQTLGSSCCDLRVFSSYEVAGSDIGGAKSCSLIPDHQMLKGDSRNRVEMKSVSRSETGAFSSSGSGIQGLSMGPSGLTSRAYVAQHTIAGVSASNNHLQPLRRVLLPVNPSGCFVGMALNAYSVTRVATSNGPAFTVVQNGVRVQGVPLDEAQLGTDELPVGYKQSSYGGDVLAFGCQGSLYIVSATSLHVVLPPLDSFVPQAVGSNGPWWLTERGCKKGLSKWDCMLPLDSNRPAIKQWQTQVLDRFLAYNGLEEAECLCVENGWSLQLLRLRRLELALDHVRVEDIEQALEALVHVGAAEVGVPRVLFAAVKLIISPFASDNELAQASRLLALAARFSTRLVRRHGIAAFQELQHQKKDIRMSGWTSLPSFGSTKESNKFKSVSSITELASFLQVIRSLQDRLQAKLELPSDAVTQITTDLENVASGRSTEPARMSLGPQDVPSVVPTTALVATTVSSGTAPPWDFSVGSGEDVKGHGSTLLESAGEMFARWESMDVDVENVVRDALRAGRVPLAVVQLHRKRLKAFMSGSEEYRPEMVDVFQEVQDIGRAIVYEFLCKGKTALAMAALRRLGEDIEVALYELSFGTVRRSLRRQVILELRRNATRLGSFDSRLLEITKFFEDLYPSSSFWSTYKSRQHHSGMPRVDEPTSTEDNLYLEVVSESKDARGFTIQCSEVDGVALGSWNTTATQDDDVVDEDNSAAGYLVLAAVWLHSWDQRTVDRVILDQSLVTGEHTSWGAQLEYHVVHHNWPQVSALLDAIPHSVMYEGELQVHLGFDETVVLGEADPDVEEAFSPKGGNKEVKTVIPNVHILGIDMRPMSSAWLWHMMDMKLIKNHIFLRTHWQGTAELVSLLASAGLLFHHTSSGDFDNVGKQQSADGMGVHKDSLHKDTVQAFHELVVQHSVKHSLMNLLECYCNHHSLALDEGSATMMQAILVGSHWAECMVLSRLEDHEYDASFANARAILPDTVATVDDMAASGRPYMAMATLMYAPCPLQKCLIMGDVNRHSGQSSACSLASLQQELKSFPTLWLMLVTAVHGQDAWSFLGSSPKTGSMRGWSSYLEWREGLHKSAARDTSLLQMLPDWLPKDVSMLLRLTIQGPIGVAQGALEHAREGEEAGVLAFEAAIEASVEDEVYATSSKEAGLGIEHHLLRGRPLAAFNSLIVSRVDLSSVLPQSSKYVSSAFESQAPLSSLTKSEEADIAMILGFTIIHYDDAVVVASCVCFLELCGLSAHLLQVDVAALRRIAKYLQDQNSEVLPPDVQGSTPMTKVYRADVVGSLSQALADEYTSAGIGMLSGKGFASQRPCKVYTRILQLLEKTLEYEGPKKVENTAGTWLLNAVGDGTELRAVQRSMSERWSLVTAFCRGHQLPLSTTYLAALARDNDWVGFLAEAQVECCPLDILLKVASKEFTDVRLQSHILTVLKSIPTTPPKASTAQGNLYPFSAGLEGEALPAAINGTSGELFGLLAECEKCKYPGLALLAKAKDLRWPLLAVVASCFPDVTSLSCLTAWLEITAARETSAIRVNDAAAHISASVGAAVEATNAQAQSVQQNGFTYDRRQAKRRRLLLPQDTMVLQTDGATSAEEVMESNPNTFASVSTTRVHGFPASKVQIGNEDAPSALEAVAQQELLASMVAVLCEQQRFLPLLRAFELFSPMSALLPFIRFLQAFSQLRISEAAAHLAAFSTLLKEEIRKQHGQQTKIGKAETLWITAAAVAAADAMLEACPSVYERRCLLQLLSAADFGDGGQAAMRFRRFYWKMQLAEPALRSTDLVAGAADLDDEALLTVLETNGHWEESRSWARQLDLSLQRSNSAVHHVTETQAEAMVAEWKELLWDVPEERSAVWGHCQSLFIRHGFPPLQAGKFFLRHADAVVGEFPKSELHGILLLALQWLSGSFTNSTPVYPLPLLHELEIRVWLLAVESEVEMQSSRDEEATLPGRSSPPALSGQQPHKNYTTSGSPVDRTASAVAMVDSHLKQTNIRPQAESLSDEPIRGLSRSNSLPARETSASPHGSGSKTKRRTKQVKRTPLETPSGSPPSDTDDNRRSSLPMRSHSRGLESDSILLDATSTPAEGVSGWEEHVGEGEVESAVLALLEVGQVTAAKQLQQKLAPTHVPLELLLVETAHRIAMLSQPTTKGAVVPAFLHPSVLESLASTNLLDDFGSATPMQVLNALTAGCRENCGRGLCRRIAAVAQIANFLGLPFAEAFQKTPPQLLQLVSLKGQEALSEAKLLVATHSMPAATVARILAESFLKGLLAAHRGGYMESSQREEGPAPLLWRTSDFKQWAKLCSSEPEVGHALMRLVIGGRDIPHSCEVELIILAHFYYELSACLDGGDVLVSLAATRVDSYVAEGDFTSLARLVTGLSNFQRLRFILDLLIENGQLGLLLQKRDGAMVSSLPAIGFRMAVLSALKRFNSYDLDSFSQVYSFFGMAHEMAELLKSRARRALERWVRRYDPEHSEELLDPMRFYVEAAEVYAAVDAGMSTSFCCAQASLVSLQLRMPELMWIDLTETNARRRLVEQPRFQEALIVAEAYDLIQSAEWVPVLWEQMRQPGRIDQFLADFVSALPLPSSMLMELARFYRAEVAARGDHMDFTTWLTPGGMPQELARNLGKSMRFLLKHVRDIRVRLQLATVATGFPDIVDTCMQMLDRVPETAGPLILRKGHGGTYIPLM</sequence>
<accession>A0ABP0TK61</accession>
<feature type="region of interest" description="Disordered" evidence="1">
    <location>
        <begin position="184"/>
        <end position="248"/>
    </location>
</feature>
<feature type="compositionally biased region" description="Polar residues" evidence="1">
    <location>
        <begin position="2553"/>
        <end position="2572"/>
    </location>
</feature>
<protein>
    <recommendedName>
        <fullName evidence="2">Spatacsin C-terminal domain-containing protein</fullName>
    </recommendedName>
</protein>
<evidence type="ECO:0000259" key="2">
    <source>
        <dbReference type="Pfam" id="PF14649"/>
    </source>
</evidence>
<dbReference type="Pfam" id="PF14649">
    <property type="entry name" value="Spatacsin_C"/>
    <property type="match status" value="1"/>
</dbReference>
<feature type="region of interest" description="Disordered" evidence="1">
    <location>
        <begin position="2485"/>
        <end position="2518"/>
    </location>
</feature>
<feature type="domain" description="Spatacsin C-terminal" evidence="2">
    <location>
        <begin position="2853"/>
        <end position="3140"/>
    </location>
</feature>
<keyword evidence="4" id="KW-1185">Reference proteome</keyword>
<feature type="compositionally biased region" description="Low complexity" evidence="1">
    <location>
        <begin position="79"/>
        <end position="90"/>
    </location>
</feature>
<evidence type="ECO:0000313" key="3">
    <source>
        <dbReference type="EMBL" id="CAK9198543.1"/>
    </source>
</evidence>
<organism evidence="3 4">
    <name type="scientific">Sphagnum troendelagicum</name>
    <dbReference type="NCBI Taxonomy" id="128251"/>
    <lineage>
        <taxon>Eukaryota</taxon>
        <taxon>Viridiplantae</taxon>
        <taxon>Streptophyta</taxon>
        <taxon>Embryophyta</taxon>
        <taxon>Bryophyta</taxon>
        <taxon>Sphagnophytina</taxon>
        <taxon>Sphagnopsida</taxon>
        <taxon>Sphagnales</taxon>
        <taxon>Sphagnaceae</taxon>
        <taxon>Sphagnum</taxon>
    </lineage>
</organism>